<evidence type="ECO:0000313" key="3">
    <source>
        <dbReference type="Proteomes" id="UP000294003"/>
    </source>
</evidence>
<evidence type="ECO:0000256" key="1">
    <source>
        <dbReference type="SAM" id="MobiDB-lite"/>
    </source>
</evidence>
<dbReference type="EMBL" id="QJNS01000001">
    <property type="protein sequence ID" value="RYO95464.1"/>
    <property type="molecule type" value="Genomic_DNA"/>
</dbReference>
<accession>A0ABY0HM94</accession>
<feature type="region of interest" description="Disordered" evidence="1">
    <location>
        <begin position="335"/>
        <end position="359"/>
    </location>
</feature>
<name>A0ABY0HM94_9PEZI</name>
<evidence type="ECO:0008006" key="4">
    <source>
        <dbReference type="Google" id="ProtNLM"/>
    </source>
</evidence>
<keyword evidence="3" id="KW-1185">Reference proteome</keyword>
<proteinExistence type="predicted"/>
<reference evidence="2 3" key="1">
    <citation type="submission" date="2018-06" db="EMBL/GenBank/DDBJ databases">
        <title>Complete Genomes of Monosporascus.</title>
        <authorList>
            <person name="Robinson A.J."/>
            <person name="Natvig D.O."/>
        </authorList>
    </citation>
    <scope>NUCLEOTIDE SEQUENCE [LARGE SCALE GENOMIC DNA]</scope>
    <source>
        <strain evidence="2 3">CBS 609.92</strain>
    </source>
</reference>
<gene>
    <name evidence="2" type="ORF">DL762_000026</name>
</gene>
<comment type="caution">
    <text evidence="2">The sequence shown here is derived from an EMBL/GenBank/DDBJ whole genome shotgun (WGS) entry which is preliminary data.</text>
</comment>
<protein>
    <recommendedName>
        <fullName evidence="4">N-acetylmuramoyl-L-alanine amidase</fullName>
    </recommendedName>
</protein>
<dbReference type="Proteomes" id="UP000294003">
    <property type="component" value="Unassembled WGS sequence"/>
</dbReference>
<sequence length="432" mass="48064">MQRRPLQPPGDSEQHNTTLHVGNGDLAFNVDNLGMQTIIPFNTLSSWGWHNDSLPENREKPSDYQGVQGAFDSDAVTFDIESSLASSVDLEVELDFSYPPKYNVTMSSDFEIFIGTYEFPLSHNPTLVIEPEELRRGTARIYHGLTRRPYFVNLRSPCASPLSLKRNEPQGSSKVKAHRYTLSTPEARQYGRRAKISFTAHISLDQEIPALPSTIRKRNSAGWNQRWSPTTVARTQNIGWEGARWPKMTELGAGGISLGETRAFSMWQQPHLLYLAKLAYQASPTRETLEGHYDLGPPTKGVTDNSDPLHTKSLAYEIAYWRWGLDTDTELKRLLGQPTPRSGPRSRRTCPPSPAAGDGMYMPWEGLNSSGWGGQEAQQGPPECDHVPGYLARYASGPSPPLYFHGAASSLYAIGYRVTGWGRCRGPRSGVP</sequence>
<evidence type="ECO:0000313" key="2">
    <source>
        <dbReference type="EMBL" id="RYO95464.1"/>
    </source>
</evidence>
<organism evidence="2 3">
    <name type="scientific">Monosporascus cannonballus</name>
    <dbReference type="NCBI Taxonomy" id="155416"/>
    <lineage>
        <taxon>Eukaryota</taxon>
        <taxon>Fungi</taxon>
        <taxon>Dikarya</taxon>
        <taxon>Ascomycota</taxon>
        <taxon>Pezizomycotina</taxon>
        <taxon>Sordariomycetes</taxon>
        <taxon>Xylariomycetidae</taxon>
        <taxon>Xylariales</taxon>
        <taxon>Xylariales incertae sedis</taxon>
        <taxon>Monosporascus</taxon>
    </lineage>
</organism>